<dbReference type="EMBL" id="BARW01001478">
    <property type="protein sequence ID" value="GAI60283.1"/>
    <property type="molecule type" value="Genomic_DNA"/>
</dbReference>
<proteinExistence type="predicted"/>
<comment type="caution">
    <text evidence="1">The sequence shown here is derived from an EMBL/GenBank/DDBJ whole genome shotgun (WGS) entry which is preliminary data.</text>
</comment>
<dbReference type="AlphaFoldDB" id="X1PWK1"/>
<reference evidence="1" key="1">
    <citation type="journal article" date="2014" name="Front. Microbiol.">
        <title>High frequency of phylogenetically diverse reductive dehalogenase-homologous genes in deep subseafloor sedimentary metagenomes.</title>
        <authorList>
            <person name="Kawai M."/>
            <person name="Futagami T."/>
            <person name="Toyoda A."/>
            <person name="Takaki Y."/>
            <person name="Nishi S."/>
            <person name="Hori S."/>
            <person name="Arai W."/>
            <person name="Tsubouchi T."/>
            <person name="Morono Y."/>
            <person name="Uchiyama I."/>
            <person name="Ito T."/>
            <person name="Fujiyama A."/>
            <person name="Inagaki F."/>
            <person name="Takami H."/>
        </authorList>
    </citation>
    <scope>NUCLEOTIDE SEQUENCE</scope>
    <source>
        <strain evidence="1">Expedition CK06-06</strain>
    </source>
</reference>
<gene>
    <name evidence="1" type="ORF">S12H4_04690</name>
</gene>
<organism evidence="1">
    <name type="scientific">marine sediment metagenome</name>
    <dbReference type="NCBI Taxonomy" id="412755"/>
    <lineage>
        <taxon>unclassified sequences</taxon>
        <taxon>metagenomes</taxon>
        <taxon>ecological metagenomes</taxon>
    </lineage>
</organism>
<protein>
    <submittedName>
        <fullName evidence="1">Uncharacterized protein</fullName>
    </submittedName>
</protein>
<name>X1PWK1_9ZZZZ</name>
<evidence type="ECO:0000313" key="1">
    <source>
        <dbReference type="EMBL" id="GAI60283.1"/>
    </source>
</evidence>
<sequence>MENRVKNRVTEDPFLPMVNGYGKLYGKRYGKLGVIYRANYMAKAIHKPPARVRYEKSHPTVSCRLDKDSHDLLQQRLEDLGGVSFADFVKDSLGLLQLKMPDIEEIKETAWGEGYDQAEKDYQIWYYCAVCRNRIDVVPNSDSHKAIIDYMEEHRWGHASCHEH</sequence>
<accession>X1PWK1</accession>